<sequence length="231" mass="25795">MRILIAEDEPRISRFVARGLKAHGYTPTVVEDGITALDYASSGEFDLLVLDVGLPRMDGFAVLRALRDMGTDILVLMCTARDSVEDTVHGLEGGADDYLAKPFRFEELLARIKLRARERNGGTATQPTQEIREFGDLSLNLRTRVATVGTGAQKREVELSSREYALLSLFLEHPNQVLTQEIILSRVWGYDYDGASNVVVVYLRYLRKKIGADRFVTVRGAGYKLVDPQES</sequence>
<dbReference type="SMART" id="SM00448">
    <property type="entry name" value="REC"/>
    <property type="match status" value="1"/>
</dbReference>
<keyword evidence="1 3" id="KW-0238">DNA-binding</keyword>
<dbReference type="InterPro" id="IPR001789">
    <property type="entry name" value="Sig_transdc_resp-reg_receiver"/>
</dbReference>
<dbReference type="PANTHER" id="PTHR48111">
    <property type="entry name" value="REGULATOR OF RPOS"/>
    <property type="match status" value="1"/>
</dbReference>
<dbReference type="CDD" id="cd00383">
    <property type="entry name" value="trans_reg_C"/>
    <property type="match status" value="1"/>
</dbReference>
<gene>
    <name evidence="6" type="ORF">GCM10009824_03480</name>
</gene>
<protein>
    <submittedName>
        <fullName evidence="6">Response regulator transcription factor</fullName>
    </submittedName>
</protein>
<comment type="caution">
    <text evidence="6">The sequence shown here is derived from an EMBL/GenBank/DDBJ whole genome shotgun (WGS) entry which is preliminary data.</text>
</comment>
<evidence type="ECO:0000313" key="6">
    <source>
        <dbReference type="EMBL" id="GAA2109482.1"/>
    </source>
</evidence>
<dbReference type="InterPro" id="IPR039420">
    <property type="entry name" value="WalR-like"/>
</dbReference>
<evidence type="ECO:0000259" key="5">
    <source>
        <dbReference type="PROSITE" id="PS51755"/>
    </source>
</evidence>
<dbReference type="InterPro" id="IPR011006">
    <property type="entry name" value="CheY-like_superfamily"/>
</dbReference>
<feature type="domain" description="Response regulatory" evidence="4">
    <location>
        <begin position="2"/>
        <end position="116"/>
    </location>
</feature>
<reference evidence="6 7" key="1">
    <citation type="journal article" date="2019" name="Int. J. Syst. Evol. Microbiol.">
        <title>The Global Catalogue of Microorganisms (GCM) 10K type strain sequencing project: providing services to taxonomists for standard genome sequencing and annotation.</title>
        <authorList>
            <consortium name="The Broad Institute Genomics Platform"/>
            <consortium name="The Broad Institute Genome Sequencing Center for Infectious Disease"/>
            <person name="Wu L."/>
            <person name="Ma J."/>
        </authorList>
    </citation>
    <scope>NUCLEOTIDE SEQUENCE [LARGE SCALE GENOMIC DNA]</scope>
    <source>
        <strain evidence="6 7">JCM 15914</strain>
    </source>
</reference>
<evidence type="ECO:0000259" key="4">
    <source>
        <dbReference type="PROSITE" id="PS50110"/>
    </source>
</evidence>
<dbReference type="SMART" id="SM00862">
    <property type="entry name" value="Trans_reg_C"/>
    <property type="match status" value="1"/>
</dbReference>
<dbReference type="SUPFAM" id="SSF52172">
    <property type="entry name" value="CheY-like"/>
    <property type="match status" value="1"/>
</dbReference>
<dbReference type="PANTHER" id="PTHR48111:SF38">
    <property type="entry name" value="TWO-COMPONENT RESPONSE REGULATOR"/>
    <property type="match status" value="1"/>
</dbReference>
<dbReference type="Pfam" id="PF00072">
    <property type="entry name" value="Response_reg"/>
    <property type="match status" value="1"/>
</dbReference>
<dbReference type="Proteomes" id="UP001500166">
    <property type="component" value="Unassembled WGS sequence"/>
</dbReference>
<dbReference type="Gene3D" id="1.10.10.10">
    <property type="entry name" value="Winged helix-like DNA-binding domain superfamily/Winged helix DNA-binding domain"/>
    <property type="match status" value="1"/>
</dbReference>
<evidence type="ECO:0000256" key="1">
    <source>
        <dbReference type="ARBA" id="ARBA00023125"/>
    </source>
</evidence>
<feature type="DNA-binding region" description="OmpR/PhoB-type" evidence="3">
    <location>
        <begin position="129"/>
        <end position="227"/>
    </location>
</feature>
<proteinExistence type="predicted"/>
<keyword evidence="7" id="KW-1185">Reference proteome</keyword>
<feature type="domain" description="OmpR/PhoB-type" evidence="5">
    <location>
        <begin position="129"/>
        <end position="227"/>
    </location>
</feature>
<dbReference type="Gene3D" id="6.10.250.690">
    <property type="match status" value="1"/>
</dbReference>
<dbReference type="Pfam" id="PF00486">
    <property type="entry name" value="Trans_reg_C"/>
    <property type="match status" value="1"/>
</dbReference>
<dbReference type="SUPFAM" id="SSF46894">
    <property type="entry name" value="C-terminal effector domain of the bipartite response regulators"/>
    <property type="match status" value="1"/>
</dbReference>
<evidence type="ECO:0000256" key="2">
    <source>
        <dbReference type="PROSITE-ProRule" id="PRU00169"/>
    </source>
</evidence>
<dbReference type="PROSITE" id="PS51755">
    <property type="entry name" value="OMPR_PHOB"/>
    <property type="match status" value="1"/>
</dbReference>
<accession>A0ABN2XF85</accession>
<dbReference type="InterPro" id="IPR001867">
    <property type="entry name" value="OmpR/PhoB-type_DNA-bd"/>
</dbReference>
<dbReference type="InterPro" id="IPR016032">
    <property type="entry name" value="Sig_transdc_resp-reg_C-effctor"/>
</dbReference>
<name>A0ABN2XF85_9MICC</name>
<keyword evidence="2" id="KW-0597">Phosphoprotein</keyword>
<evidence type="ECO:0000256" key="3">
    <source>
        <dbReference type="PROSITE-ProRule" id="PRU01091"/>
    </source>
</evidence>
<feature type="modified residue" description="4-aspartylphosphate" evidence="2">
    <location>
        <position position="51"/>
    </location>
</feature>
<organism evidence="6 7">
    <name type="scientific">Kocuria atrinae</name>
    <dbReference type="NCBI Taxonomy" id="592377"/>
    <lineage>
        <taxon>Bacteria</taxon>
        <taxon>Bacillati</taxon>
        <taxon>Actinomycetota</taxon>
        <taxon>Actinomycetes</taxon>
        <taxon>Micrococcales</taxon>
        <taxon>Micrococcaceae</taxon>
        <taxon>Kocuria</taxon>
    </lineage>
</organism>
<evidence type="ECO:0000313" key="7">
    <source>
        <dbReference type="Proteomes" id="UP001500166"/>
    </source>
</evidence>
<dbReference type="Gene3D" id="3.40.50.2300">
    <property type="match status" value="1"/>
</dbReference>
<dbReference type="InterPro" id="IPR036388">
    <property type="entry name" value="WH-like_DNA-bd_sf"/>
</dbReference>
<dbReference type="PROSITE" id="PS50110">
    <property type="entry name" value="RESPONSE_REGULATORY"/>
    <property type="match status" value="1"/>
</dbReference>
<dbReference type="RefSeq" id="WP_344223342.1">
    <property type="nucleotide sequence ID" value="NZ_BAAAQA010000002.1"/>
</dbReference>
<dbReference type="EMBL" id="BAAAQA010000002">
    <property type="protein sequence ID" value="GAA2109482.1"/>
    <property type="molecule type" value="Genomic_DNA"/>
</dbReference>